<accession>A0A8E2EUE6</accession>
<gene>
    <name evidence="2" type="ORF">AOQ84DRAFT_414559</name>
</gene>
<organism evidence="2 3">
    <name type="scientific">Glonium stellatum</name>
    <dbReference type="NCBI Taxonomy" id="574774"/>
    <lineage>
        <taxon>Eukaryota</taxon>
        <taxon>Fungi</taxon>
        <taxon>Dikarya</taxon>
        <taxon>Ascomycota</taxon>
        <taxon>Pezizomycotina</taxon>
        <taxon>Dothideomycetes</taxon>
        <taxon>Pleosporomycetidae</taxon>
        <taxon>Gloniales</taxon>
        <taxon>Gloniaceae</taxon>
        <taxon>Glonium</taxon>
    </lineage>
</organism>
<feature type="compositionally biased region" description="Basic and acidic residues" evidence="1">
    <location>
        <begin position="92"/>
        <end position="108"/>
    </location>
</feature>
<reference evidence="2 3" key="1">
    <citation type="journal article" date="2016" name="Nat. Commun.">
        <title>Ectomycorrhizal ecology is imprinted in the genome of the dominant symbiotic fungus Cenococcum geophilum.</title>
        <authorList>
            <consortium name="DOE Joint Genome Institute"/>
            <person name="Peter M."/>
            <person name="Kohler A."/>
            <person name="Ohm R.A."/>
            <person name="Kuo A."/>
            <person name="Krutzmann J."/>
            <person name="Morin E."/>
            <person name="Arend M."/>
            <person name="Barry K.W."/>
            <person name="Binder M."/>
            <person name="Choi C."/>
            <person name="Clum A."/>
            <person name="Copeland A."/>
            <person name="Grisel N."/>
            <person name="Haridas S."/>
            <person name="Kipfer T."/>
            <person name="LaButti K."/>
            <person name="Lindquist E."/>
            <person name="Lipzen A."/>
            <person name="Maire R."/>
            <person name="Meier B."/>
            <person name="Mihaltcheva S."/>
            <person name="Molinier V."/>
            <person name="Murat C."/>
            <person name="Poggeler S."/>
            <person name="Quandt C.A."/>
            <person name="Sperisen C."/>
            <person name="Tritt A."/>
            <person name="Tisserant E."/>
            <person name="Crous P.W."/>
            <person name="Henrissat B."/>
            <person name="Nehls U."/>
            <person name="Egli S."/>
            <person name="Spatafora J.W."/>
            <person name="Grigoriev I.V."/>
            <person name="Martin F.M."/>
        </authorList>
    </citation>
    <scope>NUCLEOTIDE SEQUENCE [LARGE SCALE GENOMIC DNA]</scope>
    <source>
        <strain evidence="2 3">CBS 207.34</strain>
    </source>
</reference>
<protein>
    <submittedName>
        <fullName evidence="2">Uncharacterized protein</fullName>
    </submittedName>
</protein>
<feature type="region of interest" description="Disordered" evidence="1">
    <location>
        <begin position="89"/>
        <end position="108"/>
    </location>
</feature>
<evidence type="ECO:0000313" key="3">
    <source>
        <dbReference type="Proteomes" id="UP000250140"/>
    </source>
</evidence>
<dbReference type="EMBL" id="KV750387">
    <property type="protein sequence ID" value="OCL05049.1"/>
    <property type="molecule type" value="Genomic_DNA"/>
</dbReference>
<name>A0A8E2EUE6_9PEZI</name>
<sequence length="348" mass="36286">MAAGNSKLEQGGDRPGDMVREAWEGEAASACSVVWLMLGMLLGCGGGHGGGHGGHDMPAAQARPAQLVGRPAWLTLPVWWDDACGPPTPGDHACRQQGRERRWRGRREVESAEREEAGCWTHLKRHWPEARRPRIPVASPASAESECGGRDASASVSANVGVPVSASQCQCHQQMPVSASQCQSRLREQLERGKPEDGLTTTAAAAAATAAGTRAVEVVARQLLAAMARLAQTEGNLFCLARLPGSRGHGSCPALSSQLLVLKVTPAHWAPPFHSDTPGSTCLSACPATSLAASLATSLSAQCTATRPCCRAATPATAATAATAATVHPLRLPRPRRVCHGPPGKRAS</sequence>
<dbReference type="Proteomes" id="UP000250140">
    <property type="component" value="Unassembled WGS sequence"/>
</dbReference>
<proteinExistence type="predicted"/>
<dbReference type="AlphaFoldDB" id="A0A8E2EUE6"/>
<keyword evidence="3" id="KW-1185">Reference proteome</keyword>
<evidence type="ECO:0000256" key="1">
    <source>
        <dbReference type="SAM" id="MobiDB-lite"/>
    </source>
</evidence>
<evidence type="ECO:0000313" key="2">
    <source>
        <dbReference type="EMBL" id="OCL05049.1"/>
    </source>
</evidence>